<keyword evidence="1" id="KW-0378">Hydrolase</keyword>
<dbReference type="SUPFAM" id="SSF53474">
    <property type="entry name" value="alpha/beta-Hydrolases"/>
    <property type="match status" value="1"/>
</dbReference>
<feature type="domain" description="AB hydrolase-1" evidence="3">
    <location>
        <begin position="128"/>
        <end position="370"/>
    </location>
</feature>
<sequence>VLVSDCIHFSILHVLKLDPSFAALGSKGSTMSLYRSLLIPTRLVLKASKVVSWLATYSGACLSAAFNLSWALWLLLTRGPRQVFHKKTREVPPSCLTDTTYGEHRYLTLKHSGLRLHYVIAGQEGAQLMLFLHGFPENWFMWHHQLKEFKQAFKVVAIDLKGFGFSDAPPGLEHYQRDVLMEDIRTSAKCILLGHDWGGCIAFEFAATYPNMVEKLVVLSGAQSHVLTEYMFQHLSQVLKSEYMFLFQLPKLPEFLLSLDDFLYIKQAFTSKKKGIQNPDHYLTEEELDVYLHSLSQPGRLTTPLNYYRNFVKKYTHPLLCKDILMPVLLLWGKNDAFLEPGLIELMKQNMQKGVQVHIIPKCSHWVAEDQPQEVNQWSEDILKK</sequence>
<organism evidence="4 5">
    <name type="scientific">Anolis carolinensis</name>
    <name type="common">Green anole</name>
    <name type="synonym">American chameleon</name>
    <dbReference type="NCBI Taxonomy" id="28377"/>
    <lineage>
        <taxon>Eukaryota</taxon>
        <taxon>Metazoa</taxon>
        <taxon>Chordata</taxon>
        <taxon>Craniata</taxon>
        <taxon>Vertebrata</taxon>
        <taxon>Euteleostomi</taxon>
        <taxon>Lepidosauria</taxon>
        <taxon>Squamata</taxon>
        <taxon>Bifurcata</taxon>
        <taxon>Unidentata</taxon>
        <taxon>Episquamata</taxon>
        <taxon>Toxicofera</taxon>
        <taxon>Iguania</taxon>
        <taxon>Dactyloidae</taxon>
        <taxon>Anolis</taxon>
    </lineage>
</organism>
<evidence type="ECO:0000313" key="4">
    <source>
        <dbReference type="Ensembl" id="ENSACAP00000033158.1"/>
    </source>
</evidence>
<dbReference type="InParanoid" id="A0A803TD68"/>
<evidence type="ECO:0000313" key="5">
    <source>
        <dbReference type="Proteomes" id="UP000001646"/>
    </source>
</evidence>
<reference evidence="4" key="3">
    <citation type="submission" date="2025-09" db="UniProtKB">
        <authorList>
            <consortium name="Ensembl"/>
        </authorList>
    </citation>
    <scope>IDENTIFICATION</scope>
</reference>
<reference evidence="4 5" key="1">
    <citation type="submission" date="2009-12" db="EMBL/GenBank/DDBJ databases">
        <title>The Genome Sequence of Anolis carolinensis (Green Anole Lizard).</title>
        <authorList>
            <consortium name="The Genome Sequencing Platform"/>
            <person name="Di Palma F."/>
            <person name="Alfoldi J."/>
            <person name="Heiman D."/>
            <person name="Young S."/>
            <person name="Grabherr M."/>
            <person name="Johnson J."/>
            <person name="Lander E.S."/>
            <person name="Lindblad-Toh K."/>
        </authorList>
    </citation>
    <scope>NUCLEOTIDE SEQUENCE [LARGE SCALE GENOMIC DNA]</scope>
    <source>
        <strain evidence="4 5">JBL SC #1</strain>
    </source>
</reference>
<evidence type="ECO:0000256" key="1">
    <source>
        <dbReference type="ARBA" id="ARBA00022801"/>
    </source>
</evidence>
<dbReference type="InterPro" id="IPR000639">
    <property type="entry name" value="Epox_hydrolase-like"/>
</dbReference>
<keyword evidence="5" id="KW-1185">Reference proteome</keyword>
<dbReference type="Pfam" id="PF00561">
    <property type="entry name" value="Abhydrolase_1"/>
    <property type="match status" value="1"/>
</dbReference>
<dbReference type="PRINTS" id="PR00111">
    <property type="entry name" value="ABHYDROLASE"/>
</dbReference>
<proteinExistence type="inferred from homology"/>
<comment type="similarity">
    <text evidence="2">Belongs to the AB hydrolase superfamily. Epoxide hydrolase family.</text>
</comment>
<evidence type="ECO:0000259" key="3">
    <source>
        <dbReference type="Pfam" id="PF00561"/>
    </source>
</evidence>
<dbReference type="InterPro" id="IPR000073">
    <property type="entry name" value="AB_hydrolase_1"/>
</dbReference>
<dbReference type="PRINTS" id="PR00412">
    <property type="entry name" value="EPOXHYDRLASE"/>
</dbReference>
<dbReference type="InterPro" id="IPR029058">
    <property type="entry name" value="AB_hydrolase_fold"/>
</dbReference>
<dbReference type="PANTHER" id="PTHR43329">
    <property type="entry name" value="EPOXIDE HYDROLASE"/>
    <property type="match status" value="1"/>
</dbReference>
<dbReference type="GO" id="GO:0004301">
    <property type="term" value="F:epoxide hydrolase activity"/>
    <property type="evidence" value="ECO:0007669"/>
    <property type="project" value="UniProtKB-ARBA"/>
</dbReference>
<evidence type="ECO:0000256" key="2">
    <source>
        <dbReference type="ARBA" id="ARBA00038334"/>
    </source>
</evidence>
<dbReference type="GO" id="GO:0016787">
    <property type="term" value="F:hydrolase activity"/>
    <property type="evidence" value="ECO:0000318"/>
    <property type="project" value="GO_Central"/>
</dbReference>
<dbReference type="AlphaFoldDB" id="A0A803TD68"/>
<reference evidence="4" key="2">
    <citation type="submission" date="2025-08" db="UniProtKB">
        <authorList>
            <consortium name="Ensembl"/>
        </authorList>
    </citation>
    <scope>IDENTIFICATION</scope>
</reference>
<accession>A0A803TD68</accession>
<protein>
    <recommendedName>
        <fullName evidence="3">AB hydrolase-1 domain-containing protein</fullName>
    </recommendedName>
</protein>
<name>A0A803TD68_ANOCA</name>
<dbReference type="GeneTree" id="ENSGT00940000156233"/>
<dbReference type="Ensembl" id="ENSACAT00000058738.1">
    <property type="protein sequence ID" value="ENSACAP00000033158.1"/>
    <property type="gene ID" value="ENSACAG00000017263.4"/>
</dbReference>
<dbReference type="Gene3D" id="3.40.50.1820">
    <property type="entry name" value="alpha/beta hydrolase"/>
    <property type="match status" value="1"/>
</dbReference>
<dbReference type="Proteomes" id="UP000001646">
    <property type="component" value="Chromosome 2"/>
</dbReference>
<gene>
    <name evidence="4" type="primary">ephx3</name>
</gene>
<dbReference type="Bgee" id="ENSACAG00000017263">
    <property type="expression patterns" value="Expressed in ovary and 12 other cell types or tissues"/>
</dbReference>